<dbReference type="Proteomes" id="UP001240984">
    <property type="component" value="Unassembled WGS sequence"/>
</dbReference>
<dbReference type="EMBL" id="JAUSRA010000001">
    <property type="protein sequence ID" value="MDP9796868.1"/>
    <property type="molecule type" value="Genomic_DNA"/>
</dbReference>
<keyword evidence="3" id="KW-1185">Reference proteome</keyword>
<accession>A0ABT9MZJ9</accession>
<evidence type="ECO:0000313" key="2">
    <source>
        <dbReference type="EMBL" id="MDP9796868.1"/>
    </source>
</evidence>
<organism evidence="2 3">
    <name type="scientific">Catenuloplanes nepalensis</name>
    <dbReference type="NCBI Taxonomy" id="587533"/>
    <lineage>
        <taxon>Bacteria</taxon>
        <taxon>Bacillati</taxon>
        <taxon>Actinomycetota</taxon>
        <taxon>Actinomycetes</taxon>
        <taxon>Micromonosporales</taxon>
        <taxon>Micromonosporaceae</taxon>
        <taxon>Catenuloplanes</taxon>
    </lineage>
</organism>
<evidence type="ECO:0000313" key="3">
    <source>
        <dbReference type="Proteomes" id="UP001240984"/>
    </source>
</evidence>
<dbReference type="Pfam" id="PF10592">
    <property type="entry name" value="AIPR"/>
    <property type="match status" value="1"/>
</dbReference>
<sequence length="219" mass="25324">MKATNRQTAVTENNLASRQKIHREVEECFESQPEGRQLYYERRSGQYDTSAVAKPRIITFMQLTRAYAAMIFDNAAWFGHYKQILNEHRDRIFRESDGPFPYYTSAAALFCIDRMFTDKRIPRLYNSARFHLLAGVRLTLIGPRMPSGGRPLNDACNTILDVMWDPVASEELVRSLLPPLIRAKGETESTFGTVARTKRFGEDYRRLLLEAGHSERKQR</sequence>
<evidence type="ECO:0000259" key="1">
    <source>
        <dbReference type="Pfam" id="PF10592"/>
    </source>
</evidence>
<dbReference type="InterPro" id="IPR018891">
    <property type="entry name" value="AIPR_C"/>
</dbReference>
<reference evidence="2 3" key="1">
    <citation type="submission" date="2023-07" db="EMBL/GenBank/DDBJ databases">
        <title>Sequencing the genomes of 1000 actinobacteria strains.</title>
        <authorList>
            <person name="Klenk H.-P."/>
        </authorList>
    </citation>
    <scope>NUCLEOTIDE SEQUENCE [LARGE SCALE GENOMIC DNA]</scope>
    <source>
        <strain evidence="2 3">DSM 44710</strain>
    </source>
</reference>
<name>A0ABT9MZJ9_9ACTN</name>
<protein>
    <recommendedName>
        <fullName evidence="1">Abortive phage infection protein C-terminal domain-containing protein</fullName>
    </recommendedName>
</protein>
<comment type="caution">
    <text evidence="2">The sequence shown here is derived from an EMBL/GenBank/DDBJ whole genome shotgun (WGS) entry which is preliminary data.</text>
</comment>
<proteinExistence type="predicted"/>
<feature type="domain" description="Abortive phage infection protein C-terminal" evidence="1">
    <location>
        <begin position="2"/>
        <end position="68"/>
    </location>
</feature>
<gene>
    <name evidence="2" type="ORF">J2S43_005380</name>
</gene>